<evidence type="ECO:0000313" key="3">
    <source>
        <dbReference type="Proteomes" id="UP001341840"/>
    </source>
</evidence>
<feature type="region of interest" description="Disordered" evidence="1">
    <location>
        <begin position="150"/>
        <end position="178"/>
    </location>
</feature>
<feature type="compositionally biased region" description="Basic and acidic residues" evidence="1">
    <location>
        <begin position="161"/>
        <end position="178"/>
    </location>
</feature>
<reference evidence="2 3" key="1">
    <citation type="journal article" date="2023" name="Plants (Basel)">
        <title>Bridging the Gap: Combining Genomics and Transcriptomics Approaches to Understand Stylosanthes scabra, an Orphan Legume from the Brazilian Caatinga.</title>
        <authorList>
            <person name="Ferreira-Neto J.R.C."/>
            <person name="da Silva M.D."/>
            <person name="Binneck E."/>
            <person name="de Melo N.F."/>
            <person name="da Silva R.H."/>
            <person name="de Melo A.L.T.M."/>
            <person name="Pandolfi V."/>
            <person name="Bustamante F.O."/>
            <person name="Brasileiro-Vidal A.C."/>
            <person name="Benko-Iseppon A.M."/>
        </authorList>
    </citation>
    <scope>NUCLEOTIDE SEQUENCE [LARGE SCALE GENOMIC DNA]</scope>
    <source>
        <tissue evidence="2">Leaves</tissue>
    </source>
</reference>
<organism evidence="2 3">
    <name type="scientific">Stylosanthes scabra</name>
    <dbReference type="NCBI Taxonomy" id="79078"/>
    <lineage>
        <taxon>Eukaryota</taxon>
        <taxon>Viridiplantae</taxon>
        <taxon>Streptophyta</taxon>
        <taxon>Embryophyta</taxon>
        <taxon>Tracheophyta</taxon>
        <taxon>Spermatophyta</taxon>
        <taxon>Magnoliopsida</taxon>
        <taxon>eudicotyledons</taxon>
        <taxon>Gunneridae</taxon>
        <taxon>Pentapetalae</taxon>
        <taxon>rosids</taxon>
        <taxon>fabids</taxon>
        <taxon>Fabales</taxon>
        <taxon>Fabaceae</taxon>
        <taxon>Papilionoideae</taxon>
        <taxon>50 kb inversion clade</taxon>
        <taxon>dalbergioids sensu lato</taxon>
        <taxon>Dalbergieae</taxon>
        <taxon>Pterocarpus clade</taxon>
        <taxon>Stylosanthes</taxon>
    </lineage>
</organism>
<gene>
    <name evidence="2" type="ORF">PIB30_090097</name>
</gene>
<sequence>MPLPGSRPFWLDDEGKSFPGVYWNPEARECWITTLDPLETLAFRFLQSLLVGLGKKSNFKCRWILDHSDAEVGVFLDSLLGDMEKWSRHYRLLQKMAEVEGLGPCSVLPHTQVPQHTSGASASSLAVHVSILAASVPPVPSACAAKTRRKPSDAFAGKPFSVEREEGAKEDPAADLRQKRQKRKVLEASVEEAGLGVDSAWEHKVNLLTVLSLQIITSGRPWMLDLCKTVSVSFCKSCYNIYAKFILFRF</sequence>
<protein>
    <submittedName>
        <fullName evidence="2">Uncharacterized protein</fullName>
    </submittedName>
</protein>
<keyword evidence="3" id="KW-1185">Reference proteome</keyword>
<proteinExistence type="predicted"/>
<accession>A0ABU6TX41</accession>
<dbReference type="Proteomes" id="UP001341840">
    <property type="component" value="Unassembled WGS sequence"/>
</dbReference>
<dbReference type="EMBL" id="JASCZI010092340">
    <property type="protein sequence ID" value="MED6152248.1"/>
    <property type="molecule type" value="Genomic_DNA"/>
</dbReference>
<evidence type="ECO:0000313" key="2">
    <source>
        <dbReference type="EMBL" id="MED6152248.1"/>
    </source>
</evidence>
<name>A0ABU6TX41_9FABA</name>
<comment type="caution">
    <text evidence="2">The sequence shown here is derived from an EMBL/GenBank/DDBJ whole genome shotgun (WGS) entry which is preliminary data.</text>
</comment>
<evidence type="ECO:0000256" key="1">
    <source>
        <dbReference type="SAM" id="MobiDB-lite"/>
    </source>
</evidence>